<feature type="region of interest" description="Disordered" evidence="1">
    <location>
        <begin position="162"/>
        <end position="235"/>
    </location>
</feature>
<name>A0ABM1TD63_LIMPO</name>
<feature type="compositionally biased region" description="Polar residues" evidence="1">
    <location>
        <begin position="187"/>
        <end position="214"/>
    </location>
</feature>
<protein>
    <submittedName>
        <fullName evidence="4 5">Uncharacterized protein LOC111088327</fullName>
    </submittedName>
</protein>
<dbReference type="RefSeq" id="XP_022253819.1">
    <property type="nucleotide sequence ID" value="XM_022398111.1"/>
</dbReference>
<feature type="signal peptide" evidence="2">
    <location>
        <begin position="1"/>
        <end position="15"/>
    </location>
</feature>
<evidence type="ECO:0000256" key="1">
    <source>
        <dbReference type="SAM" id="MobiDB-lite"/>
    </source>
</evidence>
<dbReference type="GeneID" id="111088327"/>
<organism evidence="3 4">
    <name type="scientific">Limulus polyphemus</name>
    <name type="common">Atlantic horseshoe crab</name>
    <dbReference type="NCBI Taxonomy" id="6850"/>
    <lineage>
        <taxon>Eukaryota</taxon>
        <taxon>Metazoa</taxon>
        <taxon>Ecdysozoa</taxon>
        <taxon>Arthropoda</taxon>
        <taxon>Chelicerata</taxon>
        <taxon>Merostomata</taxon>
        <taxon>Xiphosura</taxon>
        <taxon>Limulidae</taxon>
        <taxon>Limulus</taxon>
    </lineage>
</organism>
<feature type="chain" id="PRO_5045023244" evidence="2">
    <location>
        <begin position="16"/>
        <end position="405"/>
    </location>
</feature>
<evidence type="ECO:0000313" key="6">
    <source>
        <dbReference type="RefSeq" id="XP_022253821.1"/>
    </source>
</evidence>
<evidence type="ECO:0000313" key="4">
    <source>
        <dbReference type="RefSeq" id="XP_022253819.1"/>
    </source>
</evidence>
<keyword evidence="3" id="KW-1185">Reference proteome</keyword>
<dbReference type="RefSeq" id="XP_022253821.1">
    <property type="nucleotide sequence ID" value="XM_022398113.1"/>
</dbReference>
<gene>
    <name evidence="4 5 6" type="primary">LOC111088327</name>
</gene>
<sequence length="405" mass="45698">MIVLIFLEILLPAHGQQHNPSIFTKQHVNIHRDIKTYPAFGNSAFTPDHQTPVNIDTTTSDRVGRFISKEITIPRYSFTSFENYNTKNIAPSTGDVGRGSTRTYDKKESIELSDGDQDNVPNQKLKFNQQLRTTLNNNGRPKPLNRPFNELAFIREPSSVFLLPIPSNNSRSKTFDSAPSEYDRSSSKQSENKPNYSSQKQQIKTILSTKSNKSPPKFIDEKLSSEKSQAPSPYQRAATQFPTSTVRGPTHFNQNGQLRTFNKIGKASSPERPDLPTDKTNLFPTSSRGSYGFTEPKPKIQSQEDNSYDKHDFASQIIEIVAPDSRDTSTRTTQVSISDLQSLLQLVNPRDSPSTLSGEAHEAATYQNIQKQNTENRKREPVFTYRVVYLPYDVVNNILKNAGYN</sequence>
<feature type="region of interest" description="Disordered" evidence="1">
    <location>
        <begin position="265"/>
        <end position="307"/>
    </location>
</feature>
<evidence type="ECO:0000313" key="5">
    <source>
        <dbReference type="RefSeq" id="XP_022253820.1"/>
    </source>
</evidence>
<evidence type="ECO:0000256" key="2">
    <source>
        <dbReference type="SAM" id="SignalP"/>
    </source>
</evidence>
<feature type="compositionally biased region" description="Polar residues" evidence="1">
    <location>
        <begin position="278"/>
        <end position="289"/>
    </location>
</feature>
<feature type="compositionally biased region" description="Polar residues" evidence="1">
    <location>
        <begin position="226"/>
        <end position="235"/>
    </location>
</feature>
<reference evidence="4 5" key="1">
    <citation type="submission" date="2025-05" db="UniProtKB">
        <authorList>
            <consortium name="RefSeq"/>
        </authorList>
    </citation>
    <scope>IDENTIFICATION</scope>
    <source>
        <tissue evidence="4 5">Muscle</tissue>
    </source>
</reference>
<dbReference type="Proteomes" id="UP000694941">
    <property type="component" value="Unplaced"/>
</dbReference>
<feature type="compositionally biased region" description="Polar residues" evidence="1">
    <location>
        <begin position="166"/>
        <end position="177"/>
    </location>
</feature>
<proteinExistence type="predicted"/>
<dbReference type="RefSeq" id="XP_022253820.1">
    <property type="nucleotide sequence ID" value="XM_022398112.1"/>
</dbReference>
<evidence type="ECO:0000313" key="3">
    <source>
        <dbReference type="Proteomes" id="UP000694941"/>
    </source>
</evidence>
<feature type="region of interest" description="Disordered" evidence="1">
    <location>
        <begin position="349"/>
        <end position="374"/>
    </location>
</feature>
<keyword evidence="2" id="KW-0732">Signal</keyword>
<accession>A0ABM1TD63</accession>